<name>Z9JM31_9GAMM</name>
<protein>
    <submittedName>
        <fullName evidence="1">Uncharacterized protein</fullName>
    </submittedName>
</protein>
<sequence length="45" mass="5535">MRWRLFYNIGISFENFDEDTLDECHRTITVMLRDIADDRIVDDQR</sequence>
<evidence type="ECO:0000313" key="1">
    <source>
        <dbReference type="EMBL" id="EWS79470.1"/>
    </source>
</evidence>
<organism evidence="1 2">
    <name type="scientific">Xylella taiwanensis</name>
    <dbReference type="NCBI Taxonomy" id="1444770"/>
    <lineage>
        <taxon>Bacteria</taxon>
        <taxon>Pseudomonadati</taxon>
        <taxon>Pseudomonadota</taxon>
        <taxon>Gammaproteobacteria</taxon>
        <taxon>Lysobacterales</taxon>
        <taxon>Lysobacteraceae</taxon>
        <taxon>Xylella</taxon>
    </lineage>
</organism>
<dbReference type="PATRIC" id="fig|1444770.3.peg.250"/>
<proteinExistence type="predicted"/>
<comment type="caution">
    <text evidence="1">The sequence shown here is derived from an EMBL/GenBank/DDBJ whole genome shotgun (WGS) entry which is preliminary data.</text>
</comment>
<accession>Z9JM31</accession>
<dbReference type="AlphaFoldDB" id="Z9JM31"/>
<dbReference type="EMBL" id="JDSQ01000001">
    <property type="protein sequence ID" value="EWS79470.1"/>
    <property type="molecule type" value="Genomic_DNA"/>
</dbReference>
<gene>
    <name evidence="1" type="ORF">AF72_01035</name>
</gene>
<evidence type="ECO:0000313" key="2">
    <source>
        <dbReference type="Proteomes" id="UP000020406"/>
    </source>
</evidence>
<dbReference type="STRING" id="1444770.AF72_01035"/>
<dbReference type="Proteomes" id="UP000020406">
    <property type="component" value="Unassembled WGS sequence"/>
</dbReference>
<reference evidence="1 2" key="1">
    <citation type="journal article" date="2014" name="Genome Announc.">
        <title>Draft Genome Sequence of Xylella fastidiosa Pear Leaf Scorch Strain in Taiwan.</title>
        <authorList>
            <person name="Su C.C."/>
            <person name="Deng W.L."/>
            <person name="Jan F.J."/>
            <person name="Chang C.J."/>
            <person name="Huang H."/>
            <person name="Chen J."/>
        </authorList>
    </citation>
    <scope>NUCLEOTIDE SEQUENCE [LARGE SCALE GENOMIC DNA]</scope>
    <source>
        <strain evidence="1 2">PLS229</strain>
    </source>
</reference>